<keyword evidence="5" id="KW-0547">Nucleotide-binding</keyword>
<evidence type="ECO:0000313" key="11">
    <source>
        <dbReference type="Proteomes" id="UP000002745"/>
    </source>
</evidence>
<evidence type="ECO:0000256" key="4">
    <source>
        <dbReference type="ARBA" id="ARBA00022679"/>
    </source>
</evidence>
<dbReference type="Pfam" id="PF02518">
    <property type="entry name" value="HATPase_c"/>
    <property type="match status" value="1"/>
</dbReference>
<evidence type="ECO:0000256" key="6">
    <source>
        <dbReference type="ARBA" id="ARBA00022777"/>
    </source>
</evidence>
<dbReference type="Pfam" id="PF07568">
    <property type="entry name" value="HisKA_2"/>
    <property type="match status" value="1"/>
</dbReference>
<dbReference type="InterPro" id="IPR005467">
    <property type="entry name" value="His_kinase_dom"/>
</dbReference>
<dbReference type="SMART" id="SM00387">
    <property type="entry name" value="HATPase_c"/>
    <property type="match status" value="1"/>
</dbReference>
<feature type="transmembrane region" description="Helical" evidence="8">
    <location>
        <begin position="20"/>
        <end position="41"/>
    </location>
</feature>
<comment type="catalytic activity">
    <reaction evidence="1">
        <text>ATP + protein L-histidine = ADP + protein N-phospho-L-histidine.</text>
        <dbReference type="EC" id="2.7.13.3"/>
    </reaction>
</comment>
<dbReference type="STRING" id="582402.Hbal_2035"/>
<reference evidence="11" key="1">
    <citation type="journal article" date="2011" name="J. Bacteriol.">
        <title>Genome sequences of eight morphologically diverse alphaproteobacteria.</title>
        <authorList>
            <consortium name="US DOE Joint Genome Institute"/>
            <person name="Brown P.J."/>
            <person name="Kysela D.T."/>
            <person name="Buechlein A."/>
            <person name="Hemmerich C."/>
            <person name="Brun Y.V."/>
        </authorList>
    </citation>
    <scope>NUCLEOTIDE SEQUENCE [LARGE SCALE GENOMIC DNA]</scope>
    <source>
        <strain evidence="11">ATCC 49814 / DSM 5838 / IFAM 1418</strain>
    </source>
</reference>
<keyword evidence="4" id="KW-0808">Transferase</keyword>
<dbReference type="Proteomes" id="UP000002745">
    <property type="component" value="Chromosome"/>
</dbReference>
<dbReference type="GO" id="GO:0005524">
    <property type="term" value="F:ATP binding"/>
    <property type="evidence" value="ECO:0007669"/>
    <property type="project" value="UniProtKB-KW"/>
</dbReference>
<dbReference type="GO" id="GO:0004673">
    <property type="term" value="F:protein histidine kinase activity"/>
    <property type="evidence" value="ECO:0007669"/>
    <property type="project" value="UniProtKB-EC"/>
</dbReference>
<keyword evidence="11" id="KW-1185">Reference proteome</keyword>
<gene>
    <name evidence="10" type="ordered locus">Hbal_2035</name>
</gene>
<evidence type="ECO:0000256" key="8">
    <source>
        <dbReference type="SAM" id="Phobius"/>
    </source>
</evidence>
<dbReference type="HOGENOM" id="CLU_024378_1_0_5"/>
<dbReference type="InterPro" id="IPR003594">
    <property type="entry name" value="HATPase_dom"/>
</dbReference>
<dbReference type="InterPro" id="IPR036890">
    <property type="entry name" value="HATPase_C_sf"/>
</dbReference>
<dbReference type="EMBL" id="CP001678">
    <property type="protein sequence ID" value="ACT59718.1"/>
    <property type="molecule type" value="Genomic_DNA"/>
</dbReference>
<dbReference type="SUPFAM" id="SSF55874">
    <property type="entry name" value="ATPase domain of HSP90 chaperone/DNA topoisomerase II/histidine kinase"/>
    <property type="match status" value="1"/>
</dbReference>
<keyword evidence="8" id="KW-0472">Membrane</keyword>
<dbReference type="AlphaFoldDB" id="C6XLB9"/>
<proteinExistence type="predicted"/>
<evidence type="ECO:0000256" key="5">
    <source>
        <dbReference type="ARBA" id="ARBA00022741"/>
    </source>
</evidence>
<evidence type="ECO:0000259" key="9">
    <source>
        <dbReference type="PROSITE" id="PS50109"/>
    </source>
</evidence>
<keyword evidence="6 10" id="KW-0418">Kinase</keyword>
<dbReference type="OrthoDB" id="9767435at2"/>
<accession>C6XLB9</accession>
<name>C6XLB9_HIRBI</name>
<dbReference type="InterPro" id="IPR011495">
    <property type="entry name" value="Sig_transdc_His_kin_sub2_dim/P"/>
</dbReference>
<dbReference type="Gene3D" id="3.30.565.10">
    <property type="entry name" value="Histidine kinase-like ATPase, C-terminal domain"/>
    <property type="match status" value="1"/>
</dbReference>
<evidence type="ECO:0000313" key="10">
    <source>
        <dbReference type="EMBL" id="ACT59718.1"/>
    </source>
</evidence>
<feature type="domain" description="Histidine kinase" evidence="9">
    <location>
        <begin position="367"/>
        <end position="562"/>
    </location>
</feature>
<feature type="transmembrane region" description="Helical" evidence="8">
    <location>
        <begin position="275"/>
        <end position="296"/>
    </location>
</feature>
<dbReference type="PROSITE" id="PS50109">
    <property type="entry name" value="HIS_KIN"/>
    <property type="match status" value="1"/>
</dbReference>
<sequence length="566" mass="62648">MPHSQLAQTDELKRSIRVKILFILSLALSPILLIALVQTLFDTNNAKKARISELVTISDRATDSVEQAIKQAESLLLVFQPEIEKNQCEKTFEKVIIGTSLVSNVVQFDADGKALCNARGKPGFEVYDTNWIDEVQHNSGVLRTEAFWGSESKDWLFSILLASRDEENNFIGASTFGLNTTAIVNLIENTSLPKDTDIGVFDNNGQIFGSTRFKEIREEWQEAIDETEAQSLLFKDDTFIEGLDIVVTKLGGQNLYAIISAPSPGLLSQFTLRPAAIIGIPLMAFSLTLLVTWLALDRILLRWLTRLRALALAYGRGAYDMEATRFEQAPSELEDLAISMEAMARKISVRDESLKQAIETRDAAVKEIHHRVKNNLQIVTSYLNLQSRQVKENSAKEALKAARHRIDALSIVHQTLYQNERLSDVDLHPFLTGLISHLQEALGANTANVTITSDIDSFTRNSDDAIPLALLIVEAITNSMKYAFDSKGGKIHIALKHIGKTGLTLQIEDNGIGSEIDKNTTPSGTGLGQKLMLAFARQMGGSFEEEATKDGFLVRVTVQDQDSSKI</sequence>
<evidence type="ECO:0000256" key="2">
    <source>
        <dbReference type="ARBA" id="ARBA00012438"/>
    </source>
</evidence>
<keyword evidence="3" id="KW-0597">Phosphoprotein</keyword>
<dbReference type="EC" id="2.7.13.3" evidence="2"/>
<organism evidence="10 11">
    <name type="scientific">Hirschia baltica (strain ATCC 49814 / DSM 5838 / IFAM 1418)</name>
    <dbReference type="NCBI Taxonomy" id="582402"/>
    <lineage>
        <taxon>Bacteria</taxon>
        <taxon>Pseudomonadati</taxon>
        <taxon>Pseudomonadota</taxon>
        <taxon>Alphaproteobacteria</taxon>
        <taxon>Hyphomonadales</taxon>
        <taxon>Hyphomonadaceae</taxon>
        <taxon>Hirschia</taxon>
    </lineage>
</organism>
<keyword evidence="8" id="KW-1133">Transmembrane helix</keyword>
<protein>
    <recommendedName>
        <fullName evidence="2">histidine kinase</fullName>
        <ecNumber evidence="2">2.7.13.3</ecNumber>
    </recommendedName>
</protein>
<dbReference type="KEGG" id="hba:Hbal_2035"/>
<dbReference type="PANTHER" id="PTHR41523">
    <property type="entry name" value="TWO-COMPONENT SYSTEM SENSOR PROTEIN"/>
    <property type="match status" value="1"/>
</dbReference>
<evidence type="ECO:0000256" key="3">
    <source>
        <dbReference type="ARBA" id="ARBA00022553"/>
    </source>
</evidence>
<keyword evidence="7" id="KW-0067">ATP-binding</keyword>
<evidence type="ECO:0000256" key="1">
    <source>
        <dbReference type="ARBA" id="ARBA00000085"/>
    </source>
</evidence>
<evidence type="ECO:0000256" key="7">
    <source>
        <dbReference type="ARBA" id="ARBA00022840"/>
    </source>
</evidence>
<dbReference type="Gene3D" id="3.30.450.20">
    <property type="entry name" value="PAS domain"/>
    <property type="match status" value="3"/>
</dbReference>
<dbReference type="PANTHER" id="PTHR41523:SF8">
    <property type="entry name" value="ETHYLENE RESPONSE SENSOR PROTEIN"/>
    <property type="match status" value="1"/>
</dbReference>
<keyword evidence="8" id="KW-0812">Transmembrane</keyword>
<dbReference type="eggNOG" id="COG3920">
    <property type="taxonomic scope" value="Bacteria"/>
</dbReference>
<dbReference type="RefSeq" id="WP_015827868.1">
    <property type="nucleotide sequence ID" value="NC_012982.1"/>
</dbReference>